<comment type="caution">
    <text evidence="1">The sequence shown here is derived from an EMBL/GenBank/DDBJ whole genome shotgun (WGS) entry which is preliminary data.</text>
</comment>
<keyword evidence="2" id="KW-1185">Reference proteome</keyword>
<organism evidence="1 2">
    <name type="scientific">Aporhodopirellula rubra</name>
    <dbReference type="NCBI Taxonomy" id="980271"/>
    <lineage>
        <taxon>Bacteria</taxon>
        <taxon>Pseudomonadati</taxon>
        <taxon>Planctomycetota</taxon>
        <taxon>Planctomycetia</taxon>
        <taxon>Pirellulales</taxon>
        <taxon>Pirellulaceae</taxon>
        <taxon>Aporhodopirellula</taxon>
    </lineage>
</organism>
<proteinExistence type="predicted"/>
<dbReference type="Proteomes" id="UP000536179">
    <property type="component" value="Unassembled WGS sequence"/>
</dbReference>
<evidence type="ECO:0000313" key="1">
    <source>
        <dbReference type="EMBL" id="MBB3204682.1"/>
    </source>
</evidence>
<gene>
    <name evidence="1" type="ORF">FHS27_000446</name>
</gene>
<dbReference type="RefSeq" id="WP_184300992.1">
    <property type="nucleotide sequence ID" value="NZ_JACHXU010000001.1"/>
</dbReference>
<dbReference type="EMBL" id="JACHXU010000001">
    <property type="protein sequence ID" value="MBB3204682.1"/>
    <property type="molecule type" value="Genomic_DNA"/>
</dbReference>
<dbReference type="AlphaFoldDB" id="A0A7W5H2Y3"/>
<sequence length="50" mass="5307">MKTKLASRAIGRQKEVPPVALAVAAADFCIGASGCRRIDTPMHQRISLGN</sequence>
<name>A0A7W5H2Y3_9BACT</name>
<reference evidence="1 2" key="1">
    <citation type="submission" date="2020-08" db="EMBL/GenBank/DDBJ databases">
        <title>Genomic Encyclopedia of Type Strains, Phase III (KMG-III): the genomes of soil and plant-associated and newly described type strains.</title>
        <authorList>
            <person name="Whitman W."/>
        </authorList>
    </citation>
    <scope>NUCLEOTIDE SEQUENCE [LARGE SCALE GENOMIC DNA]</scope>
    <source>
        <strain evidence="1 2">CECT 8075</strain>
    </source>
</reference>
<protein>
    <submittedName>
        <fullName evidence="1">Uncharacterized protein</fullName>
    </submittedName>
</protein>
<accession>A0A7W5H2Y3</accession>
<evidence type="ECO:0000313" key="2">
    <source>
        <dbReference type="Proteomes" id="UP000536179"/>
    </source>
</evidence>